<name>A0A1Y2ICS4_TRAC3</name>
<evidence type="ECO:0000313" key="1">
    <source>
        <dbReference type="EMBL" id="OSC98483.1"/>
    </source>
</evidence>
<feature type="non-terminal residue" evidence="1">
    <location>
        <position position="1"/>
    </location>
</feature>
<dbReference type="OrthoDB" id="2205812at2759"/>
<proteinExistence type="predicted"/>
<dbReference type="AlphaFoldDB" id="A0A1Y2ICS4"/>
<evidence type="ECO:0000313" key="2">
    <source>
        <dbReference type="Proteomes" id="UP000193067"/>
    </source>
</evidence>
<dbReference type="EMBL" id="KZ084137">
    <property type="protein sequence ID" value="OSC98483.1"/>
    <property type="molecule type" value="Genomic_DNA"/>
</dbReference>
<keyword evidence="2" id="KW-1185">Reference proteome</keyword>
<accession>A0A1Y2ICS4</accession>
<protein>
    <submittedName>
        <fullName evidence="1">Uncharacterized protein</fullName>
    </submittedName>
</protein>
<sequence length="193" mass="21593">RISGLALLNLKARNEAVDLMWVKDYLRLDDTRPAWAVVADHLLARAAASEHKHVDPAVRTNTFMQTWKVSRRIATGLPADLRRMLKVAEKHEVRLFAPKPSAAVRNALPIWYHVGTKPGRYVANSIAGKCLRENHNVKTVAQAAQAARMEATDDDQHSGASTCRCRRCEWDRAHGCENPSRCVAAARKALQRL</sequence>
<dbReference type="STRING" id="1353009.A0A1Y2ICS4"/>
<reference evidence="1 2" key="1">
    <citation type="journal article" date="2015" name="Biotechnol. Biofuels">
        <title>Enhanced degradation of softwood versus hardwood by the white-rot fungus Pycnoporus coccineus.</title>
        <authorList>
            <person name="Couturier M."/>
            <person name="Navarro D."/>
            <person name="Chevret D."/>
            <person name="Henrissat B."/>
            <person name="Piumi F."/>
            <person name="Ruiz-Duenas F.J."/>
            <person name="Martinez A.T."/>
            <person name="Grigoriev I.V."/>
            <person name="Riley R."/>
            <person name="Lipzen A."/>
            <person name="Berrin J.G."/>
            <person name="Master E.R."/>
            <person name="Rosso M.N."/>
        </authorList>
    </citation>
    <scope>NUCLEOTIDE SEQUENCE [LARGE SCALE GENOMIC DNA]</scope>
    <source>
        <strain evidence="1 2">BRFM310</strain>
    </source>
</reference>
<organism evidence="1 2">
    <name type="scientific">Trametes coccinea (strain BRFM310)</name>
    <name type="common">Pycnoporus coccineus</name>
    <dbReference type="NCBI Taxonomy" id="1353009"/>
    <lineage>
        <taxon>Eukaryota</taxon>
        <taxon>Fungi</taxon>
        <taxon>Dikarya</taxon>
        <taxon>Basidiomycota</taxon>
        <taxon>Agaricomycotina</taxon>
        <taxon>Agaricomycetes</taxon>
        <taxon>Polyporales</taxon>
        <taxon>Polyporaceae</taxon>
        <taxon>Trametes</taxon>
    </lineage>
</organism>
<gene>
    <name evidence="1" type="ORF">PYCCODRAFT_1375096</name>
</gene>
<dbReference type="Proteomes" id="UP000193067">
    <property type="component" value="Unassembled WGS sequence"/>
</dbReference>